<gene>
    <name evidence="1" type="ORF">PPG34_01300</name>
</gene>
<evidence type="ECO:0000313" key="1">
    <source>
        <dbReference type="EMBL" id="MDT7040964.1"/>
    </source>
</evidence>
<accession>A0ABU3K3K1</accession>
<comment type="caution">
    <text evidence="1">The sequence shown here is derived from an EMBL/GenBank/DDBJ whole genome shotgun (WGS) entry which is preliminary data.</text>
</comment>
<dbReference type="RefSeq" id="WP_313831323.1">
    <property type="nucleotide sequence ID" value="NZ_JAQOUE010000001.1"/>
</dbReference>
<dbReference type="EMBL" id="JAQOUE010000001">
    <property type="protein sequence ID" value="MDT7040964.1"/>
    <property type="molecule type" value="Genomic_DNA"/>
</dbReference>
<reference evidence="1 2" key="1">
    <citation type="journal article" date="2023" name="ISME J.">
        <title>Cultivation and genomic characterization of novel and ubiquitous marine nitrite-oxidizing bacteria from the Nitrospirales.</title>
        <authorList>
            <person name="Mueller A.J."/>
            <person name="Daebeler A."/>
            <person name="Herbold C.W."/>
            <person name="Kirkegaard R.H."/>
            <person name="Daims H."/>
        </authorList>
    </citation>
    <scope>NUCLEOTIDE SEQUENCE [LARGE SCALE GENOMIC DNA]</scope>
    <source>
        <strain evidence="1 2">EB</strain>
    </source>
</reference>
<dbReference type="Proteomes" id="UP001250932">
    <property type="component" value="Unassembled WGS sequence"/>
</dbReference>
<protein>
    <submittedName>
        <fullName evidence="1">Uncharacterized protein</fullName>
    </submittedName>
</protein>
<sequence>MNFDPAIAAQQALQRAQADGELGHFEEEITETEETFSSDAGSEAKQAYERLQEIGEQLPDALGFQEFLIYITWQQVTEETISRHFKKGLHLCNQFLKRFGKTLEGSVILNQILDIRESFQGGLGVEESLIPEFDEDAFAGGD</sequence>
<evidence type="ECO:0000313" key="2">
    <source>
        <dbReference type="Proteomes" id="UP001250932"/>
    </source>
</evidence>
<proteinExistence type="predicted"/>
<organism evidence="1 2">
    <name type="scientific">Candidatus Nitronereus thalassa</name>
    <dbReference type="NCBI Taxonomy" id="3020898"/>
    <lineage>
        <taxon>Bacteria</taxon>
        <taxon>Pseudomonadati</taxon>
        <taxon>Nitrospirota</taxon>
        <taxon>Nitrospiria</taxon>
        <taxon>Nitrospirales</taxon>
        <taxon>Nitrospiraceae</taxon>
        <taxon>Candidatus Nitronereus</taxon>
    </lineage>
</organism>
<name>A0ABU3K3K1_9BACT</name>
<keyword evidence="2" id="KW-1185">Reference proteome</keyword>